<reference evidence="2 3" key="2">
    <citation type="submission" date="2024-07" db="EMBL/GenBank/DDBJ databases">
        <authorList>
            <person name="Akdeniz Z."/>
        </authorList>
    </citation>
    <scope>NUCLEOTIDE SEQUENCE [LARGE SCALE GENOMIC DNA]</scope>
</reference>
<gene>
    <name evidence="1" type="ORF">HINF_LOCUS31953</name>
    <name evidence="2" type="ORF">HINF_LOCUS39721</name>
</gene>
<dbReference type="AlphaFoldDB" id="A0AA86ULV8"/>
<dbReference type="Proteomes" id="UP001642409">
    <property type="component" value="Unassembled WGS sequence"/>
</dbReference>
<sequence length="112" mass="13102">MTSHIQIKTANKTSLVIYPLFPYMKSIIFLPYFESTVHFLVQQSQSPHKQYKFESIFVSPVQTQQNGCQYQNVRNRINQLWTDELPHKITHQVHHVENELNIHQAQAKPGGT</sequence>
<organism evidence="1">
    <name type="scientific">Hexamita inflata</name>
    <dbReference type="NCBI Taxonomy" id="28002"/>
    <lineage>
        <taxon>Eukaryota</taxon>
        <taxon>Metamonada</taxon>
        <taxon>Diplomonadida</taxon>
        <taxon>Hexamitidae</taxon>
        <taxon>Hexamitinae</taxon>
        <taxon>Hexamita</taxon>
    </lineage>
</organism>
<protein>
    <submittedName>
        <fullName evidence="2">Hypothetical_protein</fullName>
    </submittedName>
</protein>
<accession>A0AA86ULV8</accession>
<comment type="caution">
    <text evidence="1">The sequence shown here is derived from an EMBL/GenBank/DDBJ whole genome shotgun (WGS) entry which is preliminary data.</text>
</comment>
<dbReference type="EMBL" id="CATOUU010000722">
    <property type="protein sequence ID" value="CAI9944308.1"/>
    <property type="molecule type" value="Genomic_DNA"/>
</dbReference>
<evidence type="ECO:0000313" key="1">
    <source>
        <dbReference type="EMBL" id="CAI9944308.1"/>
    </source>
</evidence>
<evidence type="ECO:0000313" key="3">
    <source>
        <dbReference type="Proteomes" id="UP001642409"/>
    </source>
</evidence>
<proteinExistence type="predicted"/>
<evidence type="ECO:0000313" key="2">
    <source>
        <dbReference type="EMBL" id="CAL6042703.1"/>
    </source>
</evidence>
<dbReference type="EMBL" id="CAXDID020000154">
    <property type="protein sequence ID" value="CAL6042703.1"/>
    <property type="molecule type" value="Genomic_DNA"/>
</dbReference>
<keyword evidence="3" id="KW-1185">Reference proteome</keyword>
<name>A0AA86ULV8_9EUKA</name>
<reference evidence="1" key="1">
    <citation type="submission" date="2023-06" db="EMBL/GenBank/DDBJ databases">
        <authorList>
            <person name="Kurt Z."/>
        </authorList>
    </citation>
    <scope>NUCLEOTIDE SEQUENCE</scope>
</reference>